<feature type="domain" description="Sigma 54 modulation/S30EA ribosomal protein C-terminal" evidence="3">
    <location>
        <begin position="139"/>
        <end position="194"/>
    </location>
</feature>
<feature type="compositionally biased region" description="Basic and acidic residues" evidence="2">
    <location>
        <begin position="119"/>
        <end position="129"/>
    </location>
</feature>
<dbReference type="SUPFAM" id="SSF69754">
    <property type="entry name" value="Ribosome binding protein Y (YfiA homologue)"/>
    <property type="match status" value="1"/>
</dbReference>
<dbReference type="EMBL" id="LWCI01000126">
    <property type="protein sequence ID" value="KZS60462.1"/>
    <property type="molecule type" value="Genomic_DNA"/>
</dbReference>
<evidence type="ECO:0000313" key="5">
    <source>
        <dbReference type="Proteomes" id="UP000077342"/>
    </source>
</evidence>
<evidence type="ECO:0000256" key="1">
    <source>
        <dbReference type="ARBA" id="ARBA00022845"/>
    </source>
</evidence>
<keyword evidence="5" id="KW-1185">Reference proteome</keyword>
<feature type="region of interest" description="Disordered" evidence="2">
    <location>
        <begin position="106"/>
        <end position="136"/>
    </location>
</feature>
<dbReference type="Gene3D" id="3.30.160.100">
    <property type="entry name" value="Ribosome hibernation promotion factor-like"/>
    <property type="match status" value="1"/>
</dbReference>
<dbReference type="Pfam" id="PF02482">
    <property type="entry name" value="Ribosomal_S30AE"/>
    <property type="match status" value="1"/>
</dbReference>
<dbReference type="GO" id="GO:0045900">
    <property type="term" value="P:negative regulation of translational elongation"/>
    <property type="evidence" value="ECO:0007669"/>
    <property type="project" value="TreeGrafter"/>
</dbReference>
<dbReference type="InterPro" id="IPR036567">
    <property type="entry name" value="RHF-like"/>
</dbReference>
<reference evidence="5" key="1">
    <citation type="submission" date="2016-04" db="EMBL/GenBank/DDBJ databases">
        <authorList>
            <person name="Strapagiel D."/>
            <person name="Borowka P."/>
            <person name="Marciniak B."/>
            <person name="Bakula Z."/>
            <person name="Van Ingen J."/>
            <person name="Safianowska A."/>
            <person name="Dziadek J."/>
            <person name="Jagielski T."/>
        </authorList>
    </citation>
    <scope>NUCLEOTIDE SEQUENCE [LARGE SCALE GENOMIC DNA]</scope>
    <source>
        <strain evidence="5">1010001458</strain>
    </source>
</reference>
<accession>A0A163YI28</accession>
<dbReference type="Proteomes" id="UP000077342">
    <property type="component" value="Unassembled WGS sequence"/>
</dbReference>
<keyword evidence="1" id="KW-0810">Translation regulation</keyword>
<proteinExistence type="predicted"/>
<dbReference type="InterPro" id="IPR050574">
    <property type="entry name" value="HPF/YfiA_ribosome-assoc"/>
</dbReference>
<evidence type="ECO:0000313" key="4">
    <source>
        <dbReference type="EMBL" id="KZS60462.1"/>
    </source>
</evidence>
<dbReference type="PANTHER" id="PTHR33231:SF1">
    <property type="entry name" value="30S RIBOSOMAL PROTEIN"/>
    <property type="match status" value="1"/>
</dbReference>
<evidence type="ECO:0000256" key="2">
    <source>
        <dbReference type="SAM" id="MobiDB-lite"/>
    </source>
</evidence>
<feature type="domain" description="Sigma 54 modulation/S30EA ribosomal protein C-terminal" evidence="3">
    <location>
        <begin position="219"/>
        <end position="262"/>
    </location>
</feature>
<dbReference type="GO" id="GO:0022627">
    <property type="term" value="C:cytosolic small ribosomal subunit"/>
    <property type="evidence" value="ECO:0007669"/>
    <property type="project" value="TreeGrafter"/>
</dbReference>
<dbReference type="Gene3D" id="3.30.505.50">
    <property type="entry name" value="Sigma 54 modulation/S30EA ribosomal protein, C-terminal domain"/>
    <property type="match status" value="2"/>
</dbReference>
<dbReference type="AlphaFoldDB" id="A0A163YI28"/>
<organism evidence="4 5">
    <name type="scientific">Mycobacterium ostraviense</name>
    <dbReference type="NCBI Taxonomy" id="2738409"/>
    <lineage>
        <taxon>Bacteria</taxon>
        <taxon>Bacillati</taxon>
        <taxon>Actinomycetota</taxon>
        <taxon>Actinomycetes</taxon>
        <taxon>Mycobacteriales</taxon>
        <taxon>Mycobacteriaceae</taxon>
        <taxon>Mycobacterium</taxon>
    </lineage>
</organism>
<name>A0A163YI28_9MYCO</name>
<dbReference type="InterPro" id="IPR038416">
    <property type="entry name" value="Ribosom_S30AE_C_sf"/>
</dbReference>
<dbReference type="PANTHER" id="PTHR33231">
    <property type="entry name" value="30S RIBOSOMAL PROTEIN"/>
    <property type="match status" value="1"/>
</dbReference>
<dbReference type="GO" id="GO:0043024">
    <property type="term" value="F:ribosomal small subunit binding"/>
    <property type="evidence" value="ECO:0007669"/>
    <property type="project" value="TreeGrafter"/>
</dbReference>
<protein>
    <submittedName>
        <fullName evidence="4">Integrase</fullName>
    </submittedName>
</protein>
<dbReference type="InterPro" id="IPR032528">
    <property type="entry name" value="Ribosom_S30AE_C"/>
</dbReference>
<dbReference type="InterPro" id="IPR003489">
    <property type="entry name" value="RHF/RaiA"/>
</dbReference>
<dbReference type="RefSeq" id="WP_075511792.1">
    <property type="nucleotide sequence ID" value="NZ_CP089224.1"/>
</dbReference>
<dbReference type="Pfam" id="PF16321">
    <property type="entry name" value="Ribosom_S30AE_C"/>
    <property type="match status" value="2"/>
</dbReference>
<gene>
    <name evidence="4" type="ORF">A4G28_17395</name>
</gene>
<sequence length="267" mass="29942">MRHETELPPVIDVDVTTHGELPGAADYARSKIGQLGRLTHKRVLHARVRLTEHRDRAVDRPVVAQANLDVDGRLVRAQVEGETAQEAIDLLEARLRHRLERIAEHWESRRGEQPAAGPHEWRHVSEPSHRPSYFPRPADERRVLRRKSFTMAPCTVDEAALEMNLLDYDFHLFTEKGTATAGVLYRGGPTGYRLALVAPVPADQLSPFELDMTISAQPAPCLTLEEATERLSLLGLPFLFFIDAAQGRASVLYHRYDGHYGLITPAG</sequence>
<evidence type="ECO:0000259" key="3">
    <source>
        <dbReference type="Pfam" id="PF16321"/>
    </source>
</evidence>
<comment type="caution">
    <text evidence="4">The sequence shown here is derived from an EMBL/GenBank/DDBJ whole genome shotgun (WGS) entry which is preliminary data.</text>
</comment>